<dbReference type="PANTHER" id="PTHR15414:SF0">
    <property type="entry name" value="ENDOPLASMIC RETICULUM LECTIN 1"/>
    <property type="match status" value="1"/>
</dbReference>
<feature type="compositionally biased region" description="Basic residues" evidence="6">
    <location>
        <begin position="348"/>
        <end position="368"/>
    </location>
</feature>
<comment type="subcellular location">
    <subcellularLocation>
        <location evidence="1">Endoplasmic reticulum</location>
    </subcellularLocation>
</comment>
<evidence type="ECO:0000259" key="7">
    <source>
        <dbReference type="PROSITE" id="PS51914"/>
    </source>
</evidence>
<dbReference type="SUPFAM" id="SSF50911">
    <property type="entry name" value="Mannose 6-phosphate receptor domain"/>
    <property type="match status" value="1"/>
</dbReference>
<sequence>MIGGLSKQQIQMINSIDPANRQVAFSGFSLSISLQDRVREIETCMLKFASLPQYSMGSPGPEAHPGDSAAQLRQQRAAEPRRCDRRRRGRELRSCSHPEKVEQVYRLEPLEPDAPLEAEDVVLCRLPWGLDLAALEELHCELEDLRVEHKELQLQYSRTKEALMALSASAEANMALECGGDIAPQEVHQLRLQLAESERNQQETKATVIALRGEFMRLVEVWSDAGGPKRAGDLAFPAHDAEAARLAGLGGAPGGRGARRSLHGAAEALRAARAPGSRPASQAPTPAARGGGAVSPAQREFKTMCCSRKRGVTVASTSSGLEQEGRSLGALPCLPVCATSSHGSQPRDRRRLRRRRRRQNARQRRRQRQAQCRPRGGRAEESMTRAGAGVPGELLGASFARVQRAAAPGACGRTLVGLAALAGAAAAPWRRASRGGPPVASMRPPALAAVAALPGGAGGTLATMLRWSFVVSLDLEPGAGRGPGGAPDGQPLSIALAGGKQKLECRLPAAGGGRAAQEAQAQRQRRSIGAKLAQLRGYCWTLLRDGWEYQVCPGDGVKRRMSDAPASRGQGWQSLGSHVAEADALRADGGVTELFLGGAGNASSEIWYVCGSSGAEKQTISLEISEGELPVYSWSISGPAFCSWGGRSGSRATTLAGEEIQASALLEDLRGSCLNLTRGWWSYEYCFPGRITQFHQWPWGRREPEHSLGSIDMTGAEAGVDRVQMSIVRLKPGHPRATPSARRALWQRLEGGSVCDETQRARATSMLFRCPPNWQSRPRARIASVEETSVCEYEVRVETVLLCGHDMFLPPPPPEEETIQCTARREDL</sequence>
<dbReference type="PANTHER" id="PTHR15414">
    <property type="entry name" value="OS-9-RELATED"/>
    <property type="match status" value="1"/>
</dbReference>
<evidence type="ECO:0000256" key="4">
    <source>
        <dbReference type="ARBA" id="ARBA00023157"/>
    </source>
</evidence>
<accession>A0ABN9WC72</accession>
<keyword evidence="2" id="KW-0732">Signal</keyword>
<feature type="coiled-coil region" evidence="5">
    <location>
        <begin position="135"/>
        <end position="162"/>
    </location>
</feature>
<reference evidence="8" key="1">
    <citation type="submission" date="2023-10" db="EMBL/GenBank/DDBJ databases">
        <authorList>
            <person name="Chen Y."/>
            <person name="Shah S."/>
            <person name="Dougan E. K."/>
            <person name="Thang M."/>
            <person name="Chan C."/>
        </authorList>
    </citation>
    <scope>NUCLEOTIDE SEQUENCE [LARGE SCALE GENOMIC DNA]</scope>
</reference>
<dbReference type="InterPro" id="IPR044865">
    <property type="entry name" value="MRH_dom"/>
</dbReference>
<dbReference type="EMBL" id="CAUYUJ010018287">
    <property type="protein sequence ID" value="CAK0882345.1"/>
    <property type="molecule type" value="Genomic_DNA"/>
</dbReference>
<evidence type="ECO:0000256" key="2">
    <source>
        <dbReference type="ARBA" id="ARBA00022729"/>
    </source>
</evidence>
<dbReference type="Pfam" id="PF07915">
    <property type="entry name" value="PRKCSH"/>
    <property type="match status" value="1"/>
</dbReference>
<evidence type="ECO:0000256" key="1">
    <source>
        <dbReference type="ARBA" id="ARBA00004240"/>
    </source>
</evidence>
<dbReference type="Proteomes" id="UP001189429">
    <property type="component" value="Unassembled WGS sequence"/>
</dbReference>
<dbReference type="Gene3D" id="2.70.130.10">
    <property type="entry name" value="Mannose-6-phosphate receptor binding domain"/>
    <property type="match status" value="1"/>
</dbReference>
<keyword evidence="5" id="KW-0175">Coiled coil</keyword>
<keyword evidence="9" id="KW-1185">Reference proteome</keyword>
<protein>
    <recommendedName>
        <fullName evidence="7">MRH domain-containing protein</fullName>
    </recommendedName>
</protein>
<gene>
    <name evidence="8" type="ORF">PCOR1329_LOCUS64899</name>
</gene>
<comment type="caution">
    <text evidence="8">The sequence shown here is derived from an EMBL/GenBank/DDBJ whole genome shotgun (WGS) entry which is preliminary data.</text>
</comment>
<keyword evidence="4" id="KW-1015">Disulfide bond</keyword>
<feature type="region of interest" description="Disordered" evidence="6">
    <location>
        <begin position="267"/>
        <end position="296"/>
    </location>
</feature>
<evidence type="ECO:0000256" key="5">
    <source>
        <dbReference type="SAM" id="Coils"/>
    </source>
</evidence>
<keyword evidence="3" id="KW-0256">Endoplasmic reticulum</keyword>
<evidence type="ECO:0000313" key="8">
    <source>
        <dbReference type="EMBL" id="CAK0882345.1"/>
    </source>
</evidence>
<proteinExistence type="predicted"/>
<dbReference type="InterPro" id="IPR012913">
    <property type="entry name" value="OS9-like_dom"/>
</dbReference>
<name>A0ABN9WC72_9DINO</name>
<feature type="domain" description="MRH" evidence="7">
    <location>
        <begin position="671"/>
        <end position="805"/>
    </location>
</feature>
<feature type="region of interest" description="Disordered" evidence="6">
    <location>
        <begin position="57"/>
        <end position="92"/>
    </location>
</feature>
<feature type="compositionally biased region" description="Low complexity" evidence="6">
    <location>
        <begin position="267"/>
        <end position="284"/>
    </location>
</feature>
<evidence type="ECO:0000256" key="3">
    <source>
        <dbReference type="ARBA" id="ARBA00022824"/>
    </source>
</evidence>
<feature type="region of interest" description="Disordered" evidence="6">
    <location>
        <begin position="335"/>
        <end position="387"/>
    </location>
</feature>
<evidence type="ECO:0000256" key="6">
    <source>
        <dbReference type="SAM" id="MobiDB-lite"/>
    </source>
</evidence>
<dbReference type="InterPro" id="IPR045149">
    <property type="entry name" value="OS-9-like"/>
</dbReference>
<dbReference type="InterPro" id="IPR009011">
    <property type="entry name" value="Man6P_isomerase_rcpt-bd_dom_sf"/>
</dbReference>
<evidence type="ECO:0000313" key="9">
    <source>
        <dbReference type="Proteomes" id="UP001189429"/>
    </source>
</evidence>
<organism evidence="8 9">
    <name type="scientific">Prorocentrum cordatum</name>
    <dbReference type="NCBI Taxonomy" id="2364126"/>
    <lineage>
        <taxon>Eukaryota</taxon>
        <taxon>Sar</taxon>
        <taxon>Alveolata</taxon>
        <taxon>Dinophyceae</taxon>
        <taxon>Prorocentrales</taxon>
        <taxon>Prorocentraceae</taxon>
        <taxon>Prorocentrum</taxon>
    </lineage>
</organism>
<dbReference type="PROSITE" id="PS51914">
    <property type="entry name" value="MRH"/>
    <property type="match status" value="1"/>
</dbReference>